<reference evidence="4" key="1">
    <citation type="journal article" date="2019" name="Int. J. Syst. Evol. Microbiol.">
        <title>The Global Catalogue of Microorganisms (GCM) 10K type strain sequencing project: providing services to taxonomists for standard genome sequencing and annotation.</title>
        <authorList>
            <consortium name="The Broad Institute Genomics Platform"/>
            <consortium name="The Broad Institute Genome Sequencing Center for Infectious Disease"/>
            <person name="Wu L."/>
            <person name="Ma J."/>
        </authorList>
    </citation>
    <scope>NUCLEOTIDE SEQUENCE [LARGE SCALE GENOMIC DNA]</scope>
    <source>
        <strain evidence="4">KCTC 42730</strain>
    </source>
</reference>
<dbReference type="PANTHER" id="PTHR37828:SF1">
    <property type="entry name" value="YCII-RELATED DOMAIN-CONTAINING PROTEIN"/>
    <property type="match status" value="1"/>
</dbReference>
<sequence>MFIVNLTYQCELSEIDQHLAAHIQYLEKCYQLGYFLMSGPKGPRNGGVIVATAPTKAQLMDILSEDPFYQHRLARYDIIEFVATKTAPALAQYQQC</sequence>
<dbReference type="SUPFAM" id="SSF54909">
    <property type="entry name" value="Dimeric alpha+beta barrel"/>
    <property type="match status" value="1"/>
</dbReference>
<gene>
    <name evidence="3" type="ORF">ACFOEE_02265</name>
</gene>
<dbReference type="EMBL" id="JBHRSD010000002">
    <property type="protein sequence ID" value="MFC3031351.1"/>
    <property type="molecule type" value="Genomic_DNA"/>
</dbReference>
<proteinExistence type="inferred from homology"/>
<dbReference type="Proteomes" id="UP001595453">
    <property type="component" value="Unassembled WGS sequence"/>
</dbReference>
<organism evidence="3 4">
    <name type="scientific">Pseudoalteromonas fenneropenaei</name>
    <dbReference type="NCBI Taxonomy" id="1737459"/>
    <lineage>
        <taxon>Bacteria</taxon>
        <taxon>Pseudomonadati</taxon>
        <taxon>Pseudomonadota</taxon>
        <taxon>Gammaproteobacteria</taxon>
        <taxon>Alteromonadales</taxon>
        <taxon>Pseudoalteromonadaceae</taxon>
        <taxon>Pseudoalteromonas</taxon>
    </lineage>
</organism>
<evidence type="ECO:0000259" key="2">
    <source>
        <dbReference type="Pfam" id="PF03795"/>
    </source>
</evidence>
<comment type="caution">
    <text evidence="3">The sequence shown here is derived from an EMBL/GenBank/DDBJ whole genome shotgun (WGS) entry which is preliminary data.</text>
</comment>
<dbReference type="PANTHER" id="PTHR37828">
    <property type="entry name" value="GSR2449 PROTEIN"/>
    <property type="match status" value="1"/>
</dbReference>
<dbReference type="InterPro" id="IPR011008">
    <property type="entry name" value="Dimeric_a/b-barrel"/>
</dbReference>
<feature type="domain" description="YCII-related" evidence="2">
    <location>
        <begin position="1"/>
        <end position="81"/>
    </location>
</feature>
<dbReference type="Pfam" id="PF03795">
    <property type="entry name" value="YCII"/>
    <property type="match status" value="1"/>
</dbReference>
<evidence type="ECO:0000256" key="1">
    <source>
        <dbReference type="ARBA" id="ARBA00007689"/>
    </source>
</evidence>
<evidence type="ECO:0000313" key="3">
    <source>
        <dbReference type="EMBL" id="MFC3031351.1"/>
    </source>
</evidence>
<keyword evidence="4" id="KW-1185">Reference proteome</keyword>
<dbReference type="InterPro" id="IPR005545">
    <property type="entry name" value="YCII"/>
</dbReference>
<dbReference type="Gene3D" id="3.30.70.1060">
    <property type="entry name" value="Dimeric alpha+beta barrel"/>
    <property type="match status" value="1"/>
</dbReference>
<dbReference type="RefSeq" id="WP_377120494.1">
    <property type="nucleotide sequence ID" value="NZ_JBHRSD010000002.1"/>
</dbReference>
<protein>
    <submittedName>
        <fullName evidence="3">YciI family protein</fullName>
    </submittedName>
</protein>
<evidence type="ECO:0000313" key="4">
    <source>
        <dbReference type="Proteomes" id="UP001595453"/>
    </source>
</evidence>
<comment type="similarity">
    <text evidence="1">Belongs to the YciI family.</text>
</comment>
<accession>A0ABV7CFK3</accession>
<name>A0ABV7CFK3_9GAMM</name>